<evidence type="ECO:0000256" key="5">
    <source>
        <dbReference type="ARBA" id="ARBA00022801"/>
    </source>
</evidence>
<dbReference type="Proteomes" id="UP000565205">
    <property type="component" value="Unassembled WGS sequence"/>
</dbReference>
<keyword evidence="5" id="KW-0378">Hydrolase</keyword>
<comment type="similarity">
    <text evidence="2">Belongs to the metallo-dependent hydrolases superfamily. Adenosine and AMP deaminases family.</text>
</comment>
<evidence type="ECO:0000256" key="6">
    <source>
        <dbReference type="ARBA" id="ARBA00022833"/>
    </source>
</evidence>
<dbReference type="Pfam" id="PF00962">
    <property type="entry name" value="A_deaminase"/>
    <property type="match status" value="1"/>
</dbReference>
<dbReference type="InterPro" id="IPR032466">
    <property type="entry name" value="Metal_Hydrolase"/>
</dbReference>
<dbReference type="AlphaFoldDB" id="A0A850NL31"/>
<dbReference type="EMBL" id="JABXXQ010000167">
    <property type="protein sequence ID" value="NVN30521.1"/>
    <property type="molecule type" value="Genomic_DNA"/>
</dbReference>
<keyword evidence="6" id="KW-0862">Zinc</keyword>
<dbReference type="GO" id="GO:0046103">
    <property type="term" value="P:inosine biosynthetic process"/>
    <property type="evidence" value="ECO:0007669"/>
    <property type="project" value="TreeGrafter"/>
</dbReference>
<dbReference type="EC" id="3.5.4.4" evidence="3"/>
<accession>A0A850NL31</accession>
<sequence length="283" mass="30800">AAARAALGCATGSAEAGCAVQYRYIGYGLRLLPPPQLFRQLAVLFALADADPRYVGVNLVQPEDDPVAITQYRLAMRMVAFLATRYPKVHRSWHAGELALGLVPPEALADHIAQAVGEGRAERIGHGTDIAYETDATATLARMARDHVDVEINLASNDVILGVRGAEHPLRLYLAAGVPVTLSTDDEGVLRTDMTDQYVRAARVHALSYRDLKRLARASLEYAFLPGDSLWVGRQPGDPVPTCRDLTSASCTRLASGSPKASLQRDLELRLVAFETEIVRQRF</sequence>
<comment type="cofactor">
    <cofactor evidence="1">
        <name>Zn(2+)</name>
        <dbReference type="ChEBI" id="CHEBI:29105"/>
    </cofactor>
</comment>
<evidence type="ECO:0000313" key="9">
    <source>
        <dbReference type="Proteomes" id="UP000565205"/>
    </source>
</evidence>
<dbReference type="GO" id="GO:0006154">
    <property type="term" value="P:adenosine catabolic process"/>
    <property type="evidence" value="ECO:0007669"/>
    <property type="project" value="TreeGrafter"/>
</dbReference>
<dbReference type="PANTHER" id="PTHR11409">
    <property type="entry name" value="ADENOSINE DEAMINASE"/>
    <property type="match status" value="1"/>
</dbReference>
<dbReference type="InterPro" id="IPR001365">
    <property type="entry name" value="A_deaminase_dom"/>
</dbReference>
<protein>
    <recommendedName>
        <fullName evidence="3">adenosine deaminase</fullName>
        <ecNumber evidence="3">3.5.4.4</ecNumber>
    </recommendedName>
</protein>
<dbReference type="Gene3D" id="3.20.20.140">
    <property type="entry name" value="Metal-dependent hydrolases"/>
    <property type="match status" value="1"/>
</dbReference>
<organism evidence="8 9">
    <name type="scientific">Endobacter medicaginis</name>
    <dbReference type="NCBI Taxonomy" id="1181271"/>
    <lineage>
        <taxon>Bacteria</taxon>
        <taxon>Pseudomonadati</taxon>
        <taxon>Pseudomonadota</taxon>
        <taxon>Alphaproteobacteria</taxon>
        <taxon>Acetobacterales</taxon>
        <taxon>Acetobacteraceae</taxon>
        <taxon>Endobacter</taxon>
    </lineage>
</organism>
<feature type="non-terminal residue" evidence="8">
    <location>
        <position position="1"/>
    </location>
</feature>
<evidence type="ECO:0000256" key="1">
    <source>
        <dbReference type="ARBA" id="ARBA00001947"/>
    </source>
</evidence>
<dbReference type="GO" id="GO:0046872">
    <property type="term" value="F:metal ion binding"/>
    <property type="evidence" value="ECO:0007669"/>
    <property type="project" value="UniProtKB-KW"/>
</dbReference>
<name>A0A850NL31_9PROT</name>
<gene>
    <name evidence="8" type="ORF">HUK83_09270</name>
</gene>
<dbReference type="InterPro" id="IPR006330">
    <property type="entry name" value="Ado/ade_deaminase"/>
</dbReference>
<evidence type="ECO:0000256" key="3">
    <source>
        <dbReference type="ARBA" id="ARBA00012784"/>
    </source>
</evidence>
<evidence type="ECO:0000256" key="2">
    <source>
        <dbReference type="ARBA" id="ARBA00006676"/>
    </source>
</evidence>
<evidence type="ECO:0000259" key="7">
    <source>
        <dbReference type="Pfam" id="PF00962"/>
    </source>
</evidence>
<dbReference type="GO" id="GO:0005829">
    <property type="term" value="C:cytosol"/>
    <property type="evidence" value="ECO:0007669"/>
    <property type="project" value="TreeGrafter"/>
</dbReference>
<dbReference type="SUPFAM" id="SSF51556">
    <property type="entry name" value="Metallo-dependent hydrolases"/>
    <property type="match status" value="1"/>
</dbReference>
<evidence type="ECO:0000256" key="4">
    <source>
        <dbReference type="ARBA" id="ARBA00022723"/>
    </source>
</evidence>
<keyword evidence="4" id="KW-0479">Metal-binding</keyword>
<dbReference type="GO" id="GO:0043103">
    <property type="term" value="P:hypoxanthine salvage"/>
    <property type="evidence" value="ECO:0007669"/>
    <property type="project" value="TreeGrafter"/>
</dbReference>
<dbReference type="GO" id="GO:0004000">
    <property type="term" value="F:adenosine deaminase activity"/>
    <property type="evidence" value="ECO:0007669"/>
    <property type="project" value="UniProtKB-ARBA"/>
</dbReference>
<feature type="domain" description="Adenosine deaminase" evidence="7">
    <location>
        <begin position="10"/>
        <end position="228"/>
    </location>
</feature>
<evidence type="ECO:0000313" key="8">
    <source>
        <dbReference type="EMBL" id="NVN30521.1"/>
    </source>
</evidence>
<dbReference type="PANTHER" id="PTHR11409:SF43">
    <property type="entry name" value="ADENOSINE DEAMINASE"/>
    <property type="match status" value="1"/>
</dbReference>
<comment type="caution">
    <text evidence="8">The sequence shown here is derived from an EMBL/GenBank/DDBJ whole genome shotgun (WGS) entry which is preliminary data.</text>
</comment>
<dbReference type="RefSeq" id="WP_218062052.1">
    <property type="nucleotide sequence ID" value="NZ_JABXXQ010000167.1"/>
</dbReference>
<proteinExistence type="inferred from homology"/>
<reference evidence="8 9" key="1">
    <citation type="submission" date="2020-06" db="EMBL/GenBank/DDBJ databases">
        <title>Description of novel acetic acid bacteria.</title>
        <authorList>
            <person name="Sombolestani A."/>
        </authorList>
    </citation>
    <scope>NUCLEOTIDE SEQUENCE [LARGE SCALE GENOMIC DNA]</scope>
    <source>
        <strain evidence="8 9">LMG 26838</strain>
    </source>
</reference>